<keyword evidence="2" id="KW-0732">Signal</keyword>
<evidence type="ECO:0000256" key="2">
    <source>
        <dbReference type="SAM" id="SignalP"/>
    </source>
</evidence>
<name>A0A517NYM6_9BACT</name>
<dbReference type="Pfam" id="PF07627">
    <property type="entry name" value="PSCyt3"/>
    <property type="match status" value="1"/>
</dbReference>
<dbReference type="AlphaFoldDB" id="A0A517NYM6"/>
<dbReference type="InterPro" id="IPR013043">
    <property type="entry name" value="DUF1595"/>
</dbReference>
<evidence type="ECO:0000313" key="8">
    <source>
        <dbReference type="EMBL" id="QDT12227.1"/>
    </source>
</evidence>
<accession>A0A517NYM6</accession>
<reference evidence="8 9" key="1">
    <citation type="submission" date="2019-02" db="EMBL/GenBank/DDBJ databases">
        <title>Deep-cultivation of Planctomycetes and their phenomic and genomic characterization uncovers novel biology.</title>
        <authorList>
            <person name="Wiegand S."/>
            <person name="Jogler M."/>
            <person name="Boedeker C."/>
            <person name="Pinto D."/>
            <person name="Vollmers J."/>
            <person name="Rivas-Marin E."/>
            <person name="Kohn T."/>
            <person name="Peeters S.H."/>
            <person name="Heuer A."/>
            <person name="Rast P."/>
            <person name="Oberbeckmann S."/>
            <person name="Bunk B."/>
            <person name="Jeske O."/>
            <person name="Meyerdierks A."/>
            <person name="Storesund J.E."/>
            <person name="Kallscheuer N."/>
            <person name="Luecker S."/>
            <person name="Lage O.M."/>
            <person name="Pohl T."/>
            <person name="Merkel B.J."/>
            <person name="Hornburger P."/>
            <person name="Mueller R.-W."/>
            <person name="Bruemmer F."/>
            <person name="Labrenz M."/>
            <person name="Spormann A.M."/>
            <person name="Op den Camp H."/>
            <person name="Overmann J."/>
            <person name="Amann R."/>
            <person name="Jetten M.S.M."/>
            <person name="Mascher T."/>
            <person name="Medema M.H."/>
            <person name="Devos D.P."/>
            <person name="Kaster A.-K."/>
            <person name="Ovreas L."/>
            <person name="Rohde M."/>
            <person name="Galperin M.Y."/>
            <person name="Jogler C."/>
        </authorList>
    </citation>
    <scope>NUCLEOTIDE SEQUENCE [LARGE SCALE GENOMIC DNA]</scope>
    <source>
        <strain evidence="8 9">K23_9</strain>
    </source>
</reference>
<evidence type="ECO:0000259" key="5">
    <source>
        <dbReference type="Pfam" id="PF07627"/>
    </source>
</evidence>
<dbReference type="InterPro" id="IPR013042">
    <property type="entry name" value="DUF1592"/>
</dbReference>
<sequence precursor="true">MSFRFQRVLHLAGSITLAMSLQSIAAEPPVPTPQSTTHYQDVIRPILMETCSECHSPGDDEDPVRFLRSTTPDEVAQQRGIWASVAEQLRNRTMPPADSTQPSEEQRVETADWIQRHLVATACDAGPYAGSPVARRLNRDQYTYAIKDLTGAEFDFVQKLPADGSGGEGFDNNGETLFLPPILMERYLELAQQIIDEVIVTDPLETIYVIESKANDQQPITFIPIASNESRPTSSIALQPMQTATITLTIPTEDDFGLSIKAIHTDDESQNLNLSIDGLAVSTLAIKKIDTAGDNGTNAHWTRVHLARGVHQIGLSVPAESAAMQIPWVRIKQDTGDKNERHRRERITKKIFAPAGDSLDQDHVTAARKTVKAFARKAWRRPITDNELAQLMALYDRGVARGEPMAQAIKLPMKAILVSPKFLFVVEKDAVDSGIHRVTDLELATRLSLFLWHSLPDDELLSLAADNKLHHRPTLHQQIRRLLADDRSERFAKAFSGQWLGTVAVGRTVIPDTNHFKPVYTTDLVLDLRRQVAETMSHMLKQNRPLTDWIDCDYAVVNKRLAKHYEMTTVPKSNDRFEVVALADTPQDQTRAGALGMGAVHMLTSYSRRTSPVLRGGWVLETMFGVHLPAPPPDAGALPGGEKESRKETVRQRLQSHRDNPTCAACHDLIDPIGFALENFDVLGRWRDKEGKLKIDALGKLPSGQEFTGPAELRKVLLDRQDNFLQQIARRMLGYALGRSLEDADQCTVTQLTKRLRDKDAKIHELIIGIVESVPFQNRQK</sequence>
<dbReference type="Pfam" id="PF07626">
    <property type="entry name" value="PSD3"/>
    <property type="match status" value="1"/>
</dbReference>
<dbReference type="InterPro" id="IPR011478">
    <property type="entry name" value="DUF1585"/>
</dbReference>
<dbReference type="Gene3D" id="2.60.120.260">
    <property type="entry name" value="Galactose-binding domain-like"/>
    <property type="match status" value="1"/>
</dbReference>
<feature type="domain" description="DUF1595" evidence="7">
    <location>
        <begin position="367"/>
        <end position="427"/>
    </location>
</feature>
<evidence type="ECO:0008006" key="10">
    <source>
        <dbReference type="Google" id="ProtNLM"/>
    </source>
</evidence>
<feature type="domain" description="DUF1585" evidence="3">
    <location>
        <begin position="703"/>
        <end position="776"/>
    </location>
</feature>
<feature type="domain" description="DUF1587" evidence="4">
    <location>
        <begin position="135"/>
        <end position="199"/>
    </location>
</feature>
<gene>
    <name evidence="8" type="ORF">K239x_42360</name>
</gene>
<feature type="region of interest" description="Disordered" evidence="1">
    <location>
        <begin position="630"/>
        <end position="658"/>
    </location>
</feature>
<evidence type="ECO:0000256" key="1">
    <source>
        <dbReference type="SAM" id="MobiDB-lite"/>
    </source>
</evidence>
<evidence type="ECO:0000259" key="7">
    <source>
        <dbReference type="Pfam" id="PF07637"/>
    </source>
</evidence>
<evidence type="ECO:0000259" key="6">
    <source>
        <dbReference type="Pfam" id="PF07631"/>
    </source>
</evidence>
<dbReference type="OrthoDB" id="175242at2"/>
<evidence type="ECO:0000259" key="4">
    <source>
        <dbReference type="Pfam" id="PF07626"/>
    </source>
</evidence>
<dbReference type="Pfam" id="PF07631">
    <property type="entry name" value="PSD4"/>
    <property type="match status" value="1"/>
</dbReference>
<dbReference type="Pfam" id="PF07637">
    <property type="entry name" value="PSD5"/>
    <property type="match status" value="1"/>
</dbReference>
<dbReference type="InterPro" id="IPR013036">
    <property type="entry name" value="DUF1587"/>
</dbReference>
<protein>
    <recommendedName>
        <fullName evidence="10">Planctomycete cytochrome C</fullName>
    </recommendedName>
</protein>
<feature type="chain" id="PRO_5022190771" description="Planctomycete cytochrome C" evidence="2">
    <location>
        <begin position="26"/>
        <end position="781"/>
    </location>
</feature>
<dbReference type="InterPro" id="IPR013039">
    <property type="entry name" value="DUF1588"/>
</dbReference>
<feature type="domain" description="DUF1592" evidence="6">
    <location>
        <begin position="439"/>
        <end position="567"/>
    </location>
</feature>
<keyword evidence="9" id="KW-1185">Reference proteome</keyword>
<feature type="domain" description="DUF1588" evidence="5">
    <location>
        <begin position="591"/>
        <end position="690"/>
    </location>
</feature>
<dbReference type="Proteomes" id="UP000319817">
    <property type="component" value="Chromosome"/>
</dbReference>
<organism evidence="8 9">
    <name type="scientific">Stieleria marina</name>
    <dbReference type="NCBI Taxonomy" id="1930275"/>
    <lineage>
        <taxon>Bacteria</taxon>
        <taxon>Pseudomonadati</taxon>
        <taxon>Planctomycetota</taxon>
        <taxon>Planctomycetia</taxon>
        <taxon>Pirellulales</taxon>
        <taxon>Pirellulaceae</taxon>
        <taxon>Stieleria</taxon>
    </lineage>
</organism>
<feature type="compositionally biased region" description="Basic and acidic residues" evidence="1">
    <location>
        <begin position="641"/>
        <end position="658"/>
    </location>
</feature>
<evidence type="ECO:0000313" key="9">
    <source>
        <dbReference type="Proteomes" id="UP000319817"/>
    </source>
</evidence>
<dbReference type="Pfam" id="PF07624">
    <property type="entry name" value="PSD2"/>
    <property type="match status" value="1"/>
</dbReference>
<dbReference type="EMBL" id="CP036526">
    <property type="protein sequence ID" value="QDT12227.1"/>
    <property type="molecule type" value="Genomic_DNA"/>
</dbReference>
<evidence type="ECO:0000259" key="3">
    <source>
        <dbReference type="Pfam" id="PF07624"/>
    </source>
</evidence>
<proteinExistence type="predicted"/>
<feature type="signal peptide" evidence="2">
    <location>
        <begin position="1"/>
        <end position="25"/>
    </location>
</feature>